<dbReference type="SMART" id="SM00530">
    <property type="entry name" value="HTH_XRE"/>
    <property type="match status" value="1"/>
</dbReference>
<dbReference type="AlphaFoldDB" id="A0A269XYF8"/>
<dbReference type="InterPro" id="IPR001387">
    <property type="entry name" value="Cro/C1-type_HTH"/>
</dbReference>
<reference evidence="2 5" key="1">
    <citation type="journal article" date="2017" name="Biosci Microbiota Food Health">
        <title>Genomic characterization reconfirms the taxonomic status of Lactobacillus parakefiri.</title>
        <authorList>
            <person name="Tanizawa Y."/>
            <person name="Kobayashi H."/>
            <person name="Kaminuma E."/>
            <person name="Sakamoto M."/>
            <person name="Ohkuma M."/>
            <person name="Nakamura Y."/>
            <person name="Arita M."/>
            <person name="Tohno M."/>
        </authorList>
    </citation>
    <scope>NUCLEOTIDE SEQUENCE [LARGE SCALE GENOMIC DNA]</scope>
    <source>
        <strain evidence="2 5">JCM 8573</strain>
    </source>
</reference>
<evidence type="ECO:0000313" key="2">
    <source>
        <dbReference type="EMBL" id="GAW72327.1"/>
    </source>
</evidence>
<dbReference type="RefSeq" id="WP_057961428.1">
    <property type="nucleotide sequence ID" value="NZ_BAAAXO010000064.1"/>
</dbReference>
<dbReference type="PROSITE" id="PS50943">
    <property type="entry name" value="HTH_CROC1"/>
    <property type="match status" value="1"/>
</dbReference>
<name>A0A269XYF8_9LACO</name>
<dbReference type="EMBL" id="PUFL01000013">
    <property type="protein sequence ID" value="TDG94719.1"/>
    <property type="molecule type" value="Genomic_DNA"/>
</dbReference>
<dbReference type="Proteomes" id="UP000214739">
    <property type="component" value="Unassembled WGS sequence"/>
</dbReference>
<evidence type="ECO:0000313" key="3">
    <source>
        <dbReference type="EMBL" id="PAK78250.1"/>
    </source>
</evidence>
<dbReference type="GO" id="GO:0003677">
    <property type="term" value="F:DNA binding"/>
    <property type="evidence" value="ECO:0007669"/>
    <property type="project" value="InterPro"/>
</dbReference>
<evidence type="ECO:0000259" key="1">
    <source>
        <dbReference type="PROSITE" id="PS50943"/>
    </source>
</evidence>
<dbReference type="Gene3D" id="1.10.260.40">
    <property type="entry name" value="lambda repressor-like DNA-binding domains"/>
    <property type="match status" value="1"/>
</dbReference>
<organism evidence="3 6">
    <name type="scientific">Lentilactobacillus parakefiri</name>
    <dbReference type="NCBI Taxonomy" id="152332"/>
    <lineage>
        <taxon>Bacteria</taxon>
        <taxon>Bacillati</taxon>
        <taxon>Bacillota</taxon>
        <taxon>Bacilli</taxon>
        <taxon>Lactobacillales</taxon>
        <taxon>Lactobacillaceae</taxon>
        <taxon>Lentilactobacillus</taxon>
    </lineage>
</organism>
<dbReference type="EMBL" id="BDGB01000065">
    <property type="protein sequence ID" value="GAW72327.1"/>
    <property type="molecule type" value="Genomic_DNA"/>
</dbReference>
<feature type="domain" description="HTH cro/C1-type" evidence="1">
    <location>
        <begin position="92"/>
        <end position="144"/>
    </location>
</feature>
<gene>
    <name evidence="2" type="primary">xre_4</name>
    <name evidence="3" type="ORF">B8W98_10090</name>
    <name evidence="4" type="ORF">C5L28_001004</name>
    <name evidence="2" type="ORF">LPKJCM_01440</name>
</gene>
<dbReference type="CDD" id="cd00093">
    <property type="entry name" value="HTH_XRE"/>
    <property type="match status" value="1"/>
</dbReference>
<reference evidence="4" key="4">
    <citation type="submission" date="2019-02" db="EMBL/GenBank/DDBJ databases">
        <authorList>
            <person name="Buron G."/>
            <person name="Chaylann A."/>
            <person name="Dolejs I."/>
            <person name="Forster J."/>
            <person name="Miks M.H."/>
        </authorList>
    </citation>
    <scope>NUCLEOTIDE SEQUENCE</scope>
    <source>
        <strain evidence="4">DSM 10551</strain>
    </source>
</reference>
<accession>A0A269XYF8</accession>
<comment type="caution">
    <text evidence="3">The sequence shown here is derived from an EMBL/GenBank/DDBJ whole genome shotgun (WGS) entry which is preliminary data.</text>
</comment>
<reference evidence="4 7" key="3">
    <citation type="journal article" date="2019" name="Appl. Microbiol. Biotechnol.">
        <title>Uncovering carbohydrate metabolism through a genotype-phenotype association study of 56 lactic acid bacteria genomes.</title>
        <authorList>
            <person name="Buron-Moles G."/>
            <person name="Chailyan A."/>
            <person name="Dolejs I."/>
            <person name="Forster J."/>
            <person name="Miks M.H."/>
        </authorList>
    </citation>
    <scope>NUCLEOTIDE SEQUENCE [LARGE SCALE GENOMIC DNA]</scope>
    <source>
        <strain evidence="4 7">DSM 10551</strain>
    </source>
</reference>
<evidence type="ECO:0000313" key="4">
    <source>
        <dbReference type="EMBL" id="TDG94719.1"/>
    </source>
</evidence>
<keyword evidence="7" id="KW-1185">Reference proteome</keyword>
<dbReference type="OrthoDB" id="2327050at2"/>
<dbReference type="SUPFAM" id="SSF47413">
    <property type="entry name" value="lambda repressor-like DNA-binding domains"/>
    <property type="match status" value="1"/>
</dbReference>
<evidence type="ECO:0000313" key="5">
    <source>
        <dbReference type="Proteomes" id="UP000214739"/>
    </source>
</evidence>
<sequence length="148" mass="16232">MTKTELINTLDYLNTVIENYRADSPDSQQAASRLSELVNGTIGIRELSFIGQAIGRSFTNSELADLILASKANQPLNEAIQLPAEADAAYTIKYQRRQAGMTQVQLAKKIGIEQSQLAKIENGSLKVSLNLLQKAMTVFGRSYIVKAL</sequence>
<dbReference type="EMBL" id="NCXI01000094">
    <property type="protein sequence ID" value="PAK78250.1"/>
    <property type="molecule type" value="Genomic_DNA"/>
</dbReference>
<proteinExistence type="predicted"/>
<reference evidence="3 6" key="2">
    <citation type="submission" date="2017-04" db="EMBL/GenBank/DDBJ databases">
        <title>Kefir bacterial isolates.</title>
        <authorList>
            <person name="Kim Y."/>
            <person name="Blasche S."/>
            <person name="Patil K.R."/>
        </authorList>
    </citation>
    <scope>NUCLEOTIDE SEQUENCE [LARGE SCALE GENOMIC DNA]</scope>
    <source>
        <strain evidence="3 6">OG2</strain>
    </source>
</reference>
<dbReference type="Pfam" id="PF01381">
    <property type="entry name" value="HTH_3"/>
    <property type="match status" value="1"/>
</dbReference>
<evidence type="ECO:0000313" key="7">
    <source>
        <dbReference type="Proteomes" id="UP000294668"/>
    </source>
</evidence>
<dbReference type="Proteomes" id="UP000294668">
    <property type="component" value="Unassembled WGS sequence"/>
</dbReference>
<dbReference type="Proteomes" id="UP000216802">
    <property type="component" value="Unassembled WGS sequence"/>
</dbReference>
<protein>
    <submittedName>
        <fullName evidence="2 3">Transcriptional regulator</fullName>
    </submittedName>
</protein>
<evidence type="ECO:0000313" key="6">
    <source>
        <dbReference type="Proteomes" id="UP000216802"/>
    </source>
</evidence>
<dbReference type="InterPro" id="IPR010982">
    <property type="entry name" value="Lambda_DNA-bd_dom_sf"/>
</dbReference>